<feature type="domain" description="HTH cro/C1-type" evidence="1">
    <location>
        <begin position="6"/>
        <end position="60"/>
    </location>
</feature>
<dbReference type="PROSITE" id="PS50943">
    <property type="entry name" value="HTH_CROC1"/>
    <property type="match status" value="1"/>
</dbReference>
<dbReference type="AlphaFoldDB" id="A0A1M5XQ68"/>
<dbReference type="SMART" id="SM00530">
    <property type="entry name" value="HTH_XRE"/>
    <property type="match status" value="1"/>
</dbReference>
<evidence type="ECO:0000313" key="2">
    <source>
        <dbReference type="EMBL" id="SHI01899.1"/>
    </source>
</evidence>
<dbReference type="SUPFAM" id="SSF47413">
    <property type="entry name" value="lambda repressor-like DNA-binding domains"/>
    <property type="match status" value="1"/>
</dbReference>
<evidence type="ECO:0000313" key="3">
    <source>
        <dbReference type="Proteomes" id="UP000184139"/>
    </source>
</evidence>
<dbReference type="Proteomes" id="UP000184139">
    <property type="component" value="Unassembled WGS sequence"/>
</dbReference>
<reference evidence="2 3" key="1">
    <citation type="submission" date="2016-11" db="EMBL/GenBank/DDBJ databases">
        <authorList>
            <person name="Jaros S."/>
            <person name="Januszkiewicz K."/>
            <person name="Wedrychowicz H."/>
        </authorList>
    </citation>
    <scope>NUCLEOTIDE SEQUENCE [LARGE SCALE GENOMIC DNA]</scope>
    <source>
        <strain evidence="2 3">DSM 9705</strain>
    </source>
</reference>
<protein>
    <submittedName>
        <fullName evidence="2">Helix-turn-helix</fullName>
    </submittedName>
</protein>
<dbReference type="Pfam" id="PF01381">
    <property type="entry name" value="HTH_3"/>
    <property type="match status" value="1"/>
</dbReference>
<dbReference type="RefSeq" id="WP_073377631.1">
    <property type="nucleotide sequence ID" value="NZ_FQXS01000022.1"/>
</dbReference>
<name>A0A1M5XQ68_9BACT</name>
<evidence type="ECO:0000259" key="1">
    <source>
        <dbReference type="PROSITE" id="PS50943"/>
    </source>
</evidence>
<dbReference type="InterPro" id="IPR001387">
    <property type="entry name" value="Cro/C1-type_HTH"/>
</dbReference>
<dbReference type="GO" id="GO:0003677">
    <property type="term" value="F:DNA binding"/>
    <property type="evidence" value="ECO:0007669"/>
    <property type="project" value="InterPro"/>
</dbReference>
<dbReference type="CDD" id="cd00093">
    <property type="entry name" value="HTH_XRE"/>
    <property type="match status" value="1"/>
</dbReference>
<accession>A0A1M5XQ68</accession>
<keyword evidence="3" id="KW-1185">Reference proteome</keyword>
<dbReference type="EMBL" id="FQXS01000022">
    <property type="protein sequence ID" value="SHI01899.1"/>
    <property type="molecule type" value="Genomic_DNA"/>
</dbReference>
<sequence>MKNVALKEAMLERGITQKLLEMRTKIPQPIISMAVNGRYNLDAGQKHAIASVIGKPARELFSEGGVACRN</sequence>
<organism evidence="2 3">
    <name type="scientific">Desulfofustis glycolicus DSM 9705</name>
    <dbReference type="NCBI Taxonomy" id="1121409"/>
    <lineage>
        <taxon>Bacteria</taxon>
        <taxon>Pseudomonadati</taxon>
        <taxon>Thermodesulfobacteriota</taxon>
        <taxon>Desulfobulbia</taxon>
        <taxon>Desulfobulbales</taxon>
        <taxon>Desulfocapsaceae</taxon>
        <taxon>Desulfofustis</taxon>
    </lineage>
</organism>
<dbReference type="InterPro" id="IPR010982">
    <property type="entry name" value="Lambda_DNA-bd_dom_sf"/>
</dbReference>
<proteinExistence type="predicted"/>
<dbReference type="STRING" id="1121409.SAMN02745124_03242"/>
<dbReference type="Gene3D" id="1.10.260.40">
    <property type="entry name" value="lambda repressor-like DNA-binding domains"/>
    <property type="match status" value="1"/>
</dbReference>
<gene>
    <name evidence="2" type="ORF">SAMN02745124_03242</name>
</gene>